<dbReference type="AlphaFoldDB" id="A0A9E1B617"/>
<accession>A0A9E1B617</accession>
<protein>
    <submittedName>
        <fullName evidence="2">Retention module-containing protein</fullName>
    </submittedName>
</protein>
<dbReference type="InterPro" id="IPR047777">
    <property type="entry name" value="LapA-like_RM"/>
</dbReference>
<sequence>MAVKVGVIKNILGSKEVVVIDKNGNERVVVAGDSLYEGDVVKANGAKVTIASNDGKEFELKDGETLNLNNDLSSDKEVAAIQKALLKGENLANLEESAAGGNSGGRGGDGVSLGETRFEHGGHESSDVSASFRSLSDTFGAVKLTNQEVKGGGSDVFDGSDSDINSAIAPVAPVEPS</sequence>
<gene>
    <name evidence="2" type="ORF">KIC69_02655</name>
</gene>
<reference evidence="2" key="1">
    <citation type="submission" date="2021-02" db="EMBL/GenBank/DDBJ databases">
        <title>Infant gut strain persistence is associated with maternal origin, phylogeny, and functional potential including surface adhesion and iron acquisition.</title>
        <authorList>
            <person name="Lou Y.C."/>
        </authorList>
    </citation>
    <scope>NUCLEOTIDE SEQUENCE</scope>
    <source>
        <strain evidence="2">L3_101_000G1_dasL3_101_000G1_concoct_7_sub</strain>
    </source>
</reference>
<name>A0A9E1B617_9BACT</name>
<feature type="compositionally biased region" description="Gly residues" evidence="1">
    <location>
        <begin position="101"/>
        <end position="111"/>
    </location>
</feature>
<evidence type="ECO:0000313" key="3">
    <source>
        <dbReference type="Proteomes" id="UP000824019"/>
    </source>
</evidence>
<feature type="compositionally biased region" description="Basic and acidic residues" evidence="1">
    <location>
        <begin position="116"/>
        <end position="126"/>
    </location>
</feature>
<feature type="region of interest" description="Disordered" evidence="1">
    <location>
        <begin position="149"/>
        <end position="177"/>
    </location>
</feature>
<comment type="caution">
    <text evidence="2">The sequence shown here is derived from an EMBL/GenBank/DDBJ whole genome shotgun (WGS) entry which is preliminary data.</text>
</comment>
<dbReference type="EMBL" id="JAHAKR010000079">
    <property type="protein sequence ID" value="MBS5829719.1"/>
    <property type="molecule type" value="Genomic_DNA"/>
</dbReference>
<feature type="non-terminal residue" evidence="2">
    <location>
        <position position="177"/>
    </location>
</feature>
<organism evidence="2 3">
    <name type="scientific">Campylobacter concisus</name>
    <dbReference type="NCBI Taxonomy" id="199"/>
    <lineage>
        <taxon>Bacteria</taxon>
        <taxon>Pseudomonadati</taxon>
        <taxon>Campylobacterota</taxon>
        <taxon>Epsilonproteobacteria</taxon>
        <taxon>Campylobacterales</taxon>
        <taxon>Campylobacteraceae</taxon>
        <taxon>Campylobacter</taxon>
    </lineage>
</organism>
<proteinExistence type="predicted"/>
<feature type="region of interest" description="Disordered" evidence="1">
    <location>
        <begin position="96"/>
        <end position="130"/>
    </location>
</feature>
<dbReference type="Proteomes" id="UP000824019">
    <property type="component" value="Unassembled WGS sequence"/>
</dbReference>
<dbReference type="NCBIfam" id="NF033682">
    <property type="entry name" value="retention_LapA"/>
    <property type="match status" value="1"/>
</dbReference>
<evidence type="ECO:0000256" key="1">
    <source>
        <dbReference type="SAM" id="MobiDB-lite"/>
    </source>
</evidence>
<evidence type="ECO:0000313" key="2">
    <source>
        <dbReference type="EMBL" id="MBS5829719.1"/>
    </source>
</evidence>